<dbReference type="EMBL" id="JACAZF010000007">
    <property type="protein sequence ID" value="KAF7299299.1"/>
    <property type="molecule type" value="Genomic_DNA"/>
</dbReference>
<gene>
    <name evidence="1" type="ORF">MIND_00878900</name>
</gene>
<evidence type="ECO:0000313" key="1">
    <source>
        <dbReference type="EMBL" id="KAF7299299.1"/>
    </source>
</evidence>
<evidence type="ECO:0000313" key="2">
    <source>
        <dbReference type="Proteomes" id="UP000636479"/>
    </source>
</evidence>
<dbReference type="OrthoDB" id="2853639at2759"/>
<organism evidence="1 2">
    <name type="scientific">Mycena indigotica</name>
    <dbReference type="NCBI Taxonomy" id="2126181"/>
    <lineage>
        <taxon>Eukaryota</taxon>
        <taxon>Fungi</taxon>
        <taxon>Dikarya</taxon>
        <taxon>Basidiomycota</taxon>
        <taxon>Agaricomycotina</taxon>
        <taxon>Agaricomycetes</taxon>
        <taxon>Agaricomycetidae</taxon>
        <taxon>Agaricales</taxon>
        <taxon>Marasmiineae</taxon>
        <taxon>Mycenaceae</taxon>
        <taxon>Mycena</taxon>
    </lineage>
</organism>
<keyword evidence="2" id="KW-1185">Reference proteome</keyword>
<dbReference type="RefSeq" id="XP_037218687.1">
    <property type="nucleotide sequence ID" value="XM_037365445.1"/>
</dbReference>
<reference evidence="1" key="1">
    <citation type="submission" date="2020-05" db="EMBL/GenBank/DDBJ databases">
        <title>Mycena genomes resolve the evolution of fungal bioluminescence.</title>
        <authorList>
            <person name="Tsai I.J."/>
        </authorList>
    </citation>
    <scope>NUCLEOTIDE SEQUENCE</scope>
    <source>
        <strain evidence="1">171206Taipei</strain>
    </source>
</reference>
<proteinExistence type="predicted"/>
<dbReference type="GeneID" id="59347961"/>
<name>A0A8H6SH64_9AGAR</name>
<comment type="caution">
    <text evidence="1">The sequence shown here is derived from an EMBL/GenBank/DDBJ whole genome shotgun (WGS) entry which is preliminary data.</text>
</comment>
<protein>
    <recommendedName>
        <fullName evidence="3">F-box domain-containing protein</fullName>
    </recommendedName>
</protein>
<evidence type="ECO:0008006" key="3">
    <source>
        <dbReference type="Google" id="ProtNLM"/>
    </source>
</evidence>
<dbReference type="CDD" id="cd09917">
    <property type="entry name" value="F-box_SF"/>
    <property type="match status" value="1"/>
</dbReference>
<dbReference type="AlphaFoldDB" id="A0A8H6SH64"/>
<dbReference type="Proteomes" id="UP000636479">
    <property type="component" value="Unassembled WGS sequence"/>
</dbReference>
<sequence length="384" mass="44169">MSLESLPPEILLKISAQVYSIEELLALSSTSRILYHICSYLSPKVISQLTAESGRVFFRPHPHTLIAATARQLADWAVQHDSRRFRLEEAIRGGVDKLLELAIDVVELTLDDIRRLWHFKYNVLNPLDKQLDLSAGPGSDYSWTVCNDPAATLVSWVIYGELFHHSIEIGYLPINSFEHRPLSSLTRYKWLAYCVPDVNCFNYLGFSDEPQFFKQYEAQEEDRFQQLSMKMAYEEFLTDARWETALESNEAFHALDNYARAKFVVCVKHWGFRSLELLVPGGVERLKDDLDAAAANLVVELEEEAVSDDDSEEEEDWDYDIDDDTVPLDPKELERRALFSDPWWLTRFPTLTKDLHFTLWGDWDGGEEGEPALLQAIRSPATLQ</sequence>
<accession>A0A8H6SH64</accession>